<accession>A0A8C7Y7C0</accession>
<evidence type="ECO:0000313" key="3">
    <source>
        <dbReference type="Proteomes" id="UP000694383"/>
    </source>
</evidence>
<evidence type="ECO:0000256" key="1">
    <source>
        <dbReference type="SAM" id="MobiDB-lite"/>
    </source>
</evidence>
<organism evidence="2 3">
    <name type="scientific">Oryzias sinensis</name>
    <name type="common">Chinese medaka</name>
    <dbReference type="NCBI Taxonomy" id="183150"/>
    <lineage>
        <taxon>Eukaryota</taxon>
        <taxon>Metazoa</taxon>
        <taxon>Chordata</taxon>
        <taxon>Craniata</taxon>
        <taxon>Vertebrata</taxon>
        <taxon>Euteleostomi</taxon>
        <taxon>Actinopterygii</taxon>
        <taxon>Neopterygii</taxon>
        <taxon>Teleostei</taxon>
        <taxon>Neoteleostei</taxon>
        <taxon>Acanthomorphata</taxon>
        <taxon>Ovalentaria</taxon>
        <taxon>Atherinomorphae</taxon>
        <taxon>Beloniformes</taxon>
        <taxon>Adrianichthyidae</taxon>
        <taxon>Oryziinae</taxon>
        <taxon>Oryzias</taxon>
    </lineage>
</organism>
<proteinExistence type="predicted"/>
<feature type="compositionally biased region" description="Low complexity" evidence="1">
    <location>
        <begin position="72"/>
        <end position="98"/>
    </location>
</feature>
<keyword evidence="3" id="KW-1185">Reference proteome</keyword>
<dbReference type="AlphaFoldDB" id="A0A8C7Y7C0"/>
<name>A0A8C7Y7C0_9TELE</name>
<reference evidence="2" key="2">
    <citation type="submission" date="2025-09" db="UniProtKB">
        <authorList>
            <consortium name="Ensembl"/>
        </authorList>
    </citation>
    <scope>IDENTIFICATION</scope>
</reference>
<evidence type="ECO:0000313" key="2">
    <source>
        <dbReference type="Ensembl" id="ENSOSIP00000023317.1"/>
    </source>
</evidence>
<feature type="region of interest" description="Disordered" evidence="1">
    <location>
        <begin position="64"/>
        <end position="124"/>
    </location>
</feature>
<protein>
    <submittedName>
        <fullName evidence="2">Uncharacterized protein</fullName>
    </submittedName>
</protein>
<sequence>MYLDRPSTKAEMTLPKADRERFILVPSLSRSPVAPESGHSVRQGLRLITCGSCFLFIHPSSSAYPGPGRGGSSLSRDAQTSLTPATSSSSSGGTPRRSQASRETWSPVCPGSSPRPPPSGRTPS</sequence>
<reference evidence="2" key="1">
    <citation type="submission" date="2025-08" db="UniProtKB">
        <authorList>
            <consortium name="Ensembl"/>
        </authorList>
    </citation>
    <scope>IDENTIFICATION</scope>
</reference>
<feature type="compositionally biased region" description="Pro residues" evidence="1">
    <location>
        <begin position="113"/>
        <end position="124"/>
    </location>
</feature>
<dbReference type="Ensembl" id="ENSOSIT00000024619.1">
    <property type="protein sequence ID" value="ENSOSIP00000023317.1"/>
    <property type="gene ID" value="ENSOSIG00000012250.1"/>
</dbReference>
<dbReference type="Proteomes" id="UP000694383">
    <property type="component" value="Unplaced"/>
</dbReference>
<dbReference type="GeneTree" id="ENSGT01000000220296"/>